<evidence type="ECO:0000313" key="17">
    <source>
        <dbReference type="Proteomes" id="UP000054558"/>
    </source>
</evidence>
<comment type="similarity">
    <text evidence="3">In the N-terminal section; belongs to the MoaB/Mog family.</text>
</comment>
<dbReference type="CDD" id="cd00887">
    <property type="entry name" value="MoeA"/>
    <property type="match status" value="1"/>
</dbReference>
<dbReference type="GO" id="GO:0046872">
    <property type="term" value="F:metal ion binding"/>
    <property type="evidence" value="ECO:0007669"/>
    <property type="project" value="UniProtKB-UniRule"/>
</dbReference>
<evidence type="ECO:0000256" key="12">
    <source>
        <dbReference type="ARBA" id="ARBA00023268"/>
    </source>
</evidence>
<evidence type="ECO:0000313" key="16">
    <source>
        <dbReference type="EMBL" id="GAQ83347.1"/>
    </source>
</evidence>
<dbReference type="GO" id="GO:0005829">
    <property type="term" value="C:cytosol"/>
    <property type="evidence" value="ECO:0000318"/>
    <property type="project" value="GO_Central"/>
</dbReference>
<dbReference type="OrthoDB" id="4349954at2759"/>
<evidence type="ECO:0000256" key="2">
    <source>
        <dbReference type="ARBA" id="ARBA00005046"/>
    </source>
</evidence>
<evidence type="ECO:0000256" key="3">
    <source>
        <dbReference type="ARBA" id="ARBA00007589"/>
    </source>
</evidence>
<dbReference type="PANTHER" id="PTHR10192">
    <property type="entry name" value="MOLYBDOPTERIN BIOSYNTHESIS PROTEIN"/>
    <property type="match status" value="1"/>
</dbReference>
<keyword evidence="9" id="KW-0067">ATP-binding</keyword>
<reference evidence="16 17" key="1">
    <citation type="journal article" date="2014" name="Nat. Commun.">
        <title>Klebsormidium flaccidum genome reveals primary factors for plant terrestrial adaptation.</title>
        <authorList>
            <person name="Hori K."/>
            <person name="Maruyama F."/>
            <person name="Fujisawa T."/>
            <person name="Togashi T."/>
            <person name="Yamamoto N."/>
            <person name="Seo M."/>
            <person name="Sato S."/>
            <person name="Yamada T."/>
            <person name="Mori H."/>
            <person name="Tajima N."/>
            <person name="Moriyama T."/>
            <person name="Ikeuchi M."/>
            <person name="Watanabe M."/>
            <person name="Wada H."/>
            <person name="Kobayashi K."/>
            <person name="Saito M."/>
            <person name="Masuda T."/>
            <person name="Sasaki-Sekimoto Y."/>
            <person name="Mashiguchi K."/>
            <person name="Awai K."/>
            <person name="Shimojima M."/>
            <person name="Masuda S."/>
            <person name="Iwai M."/>
            <person name="Nobusawa T."/>
            <person name="Narise T."/>
            <person name="Kondo S."/>
            <person name="Saito H."/>
            <person name="Sato R."/>
            <person name="Murakawa M."/>
            <person name="Ihara Y."/>
            <person name="Oshima-Yamada Y."/>
            <person name="Ohtaka K."/>
            <person name="Satoh M."/>
            <person name="Sonobe K."/>
            <person name="Ishii M."/>
            <person name="Ohtani R."/>
            <person name="Kanamori-Sato M."/>
            <person name="Honoki R."/>
            <person name="Miyazaki D."/>
            <person name="Mochizuki H."/>
            <person name="Umetsu J."/>
            <person name="Higashi K."/>
            <person name="Shibata D."/>
            <person name="Kamiya Y."/>
            <person name="Sato N."/>
            <person name="Nakamura Y."/>
            <person name="Tabata S."/>
            <person name="Ida S."/>
            <person name="Kurokawa K."/>
            <person name="Ohta H."/>
        </authorList>
    </citation>
    <scope>NUCLEOTIDE SEQUENCE [LARGE SCALE GENOMIC DNA]</scope>
    <source>
        <strain evidence="16 17">NIES-2285</strain>
    </source>
</reference>
<feature type="compositionally biased region" description="Basic residues" evidence="14">
    <location>
        <begin position="472"/>
        <end position="488"/>
    </location>
</feature>
<dbReference type="FunFam" id="3.40.980.10:FF:000002">
    <property type="entry name" value="Molybdopterin molybdenumtransferase"/>
    <property type="match status" value="1"/>
</dbReference>
<evidence type="ECO:0000256" key="11">
    <source>
        <dbReference type="ARBA" id="ARBA00023150"/>
    </source>
</evidence>
<evidence type="ECO:0000256" key="14">
    <source>
        <dbReference type="SAM" id="MobiDB-lite"/>
    </source>
</evidence>
<evidence type="ECO:0000256" key="9">
    <source>
        <dbReference type="ARBA" id="ARBA00022840"/>
    </source>
</evidence>
<dbReference type="FunFam" id="2.170.190.11:FF:000001">
    <property type="entry name" value="Molybdopterin molybdenumtransferase"/>
    <property type="match status" value="1"/>
</dbReference>
<dbReference type="GO" id="GO:0005737">
    <property type="term" value="C:cytoplasm"/>
    <property type="evidence" value="ECO:0000318"/>
    <property type="project" value="GO_Central"/>
</dbReference>
<dbReference type="OMA" id="HRAIVRW"/>
<feature type="domain" description="MoaB/Mog" evidence="15">
    <location>
        <begin position="208"/>
        <end position="356"/>
    </location>
</feature>
<dbReference type="EMBL" id="DF237093">
    <property type="protein sequence ID" value="GAQ83347.1"/>
    <property type="molecule type" value="Genomic_DNA"/>
</dbReference>
<evidence type="ECO:0000256" key="13">
    <source>
        <dbReference type="RuleBase" id="RU365090"/>
    </source>
</evidence>
<dbReference type="CDD" id="cd00886">
    <property type="entry name" value="MogA_MoaB"/>
    <property type="match status" value="1"/>
</dbReference>
<dbReference type="PROSITE" id="PS01078">
    <property type="entry name" value="MOCF_BIOSYNTHESIS_1"/>
    <property type="match status" value="1"/>
</dbReference>
<dbReference type="AlphaFoldDB" id="A0A1Y1I3M2"/>
<proteinExistence type="inferred from homology"/>
<keyword evidence="10 13" id="KW-0460">Magnesium</keyword>
<comment type="cofactor">
    <cofactor evidence="1 13">
        <name>Mg(2+)</name>
        <dbReference type="ChEBI" id="CHEBI:18420"/>
    </cofactor>
</comment>
<keyword evidence="11 13" id="KW-0501">Molybdenum cofactor biosynthesis</keyword>
<comment type="catalytic activity">
    <reaction evidence="13">
        <text>adenylyl-molybdopterin + molybdate = Mo-molybdopterin + AMP + H(+)</text>
        <dbReference type="Rhea" id="RHEA:35047"/>
        <dbReference type="ChEBI" id="CHEBI:15378"/>
        <dbReference type="ChEBI" id="CHEBI:36264"/>
        <dbReference type="ChEBI" id="CHEBI:62727"/>
        <dbReference type="ChEBI" id="CHEBI:71302"/>
        <dbReference type="ChEBI" id="CHEBI:456215"/>
    </reaction>
</comment>
<dbReference type="UniPathway" id="UPA00344"/>
<dbReference type="InterPro" id="IPR005111">
    <property type="entry name" value="MoeA_C_domain_IV"/>
</dbReference>
<dbReference type="GO" id="GO:0061598">
    <property type="term" value="F:molybdopterin adenylyltransferase activity"/>
    <property type="evidence" value="ECO:0007669"/>
    <property type="project" value="UniProtKB-UniRule"/>
</dbReference>
<dbReference type="Pfam" id="PF03454">
    <property type="entry name" value="MoeA_C"/>
    <property type="match status" value="1"/>
</dbReference>
<organism evidence="16 17">
    <name type="scientific">Klebsormidium nitens</name>
    <name type="common">Green alga</name>
    <name type="synonym">Ulothrix nitens</name>
    <dbReference type="NCBI Taxonomy" id="105231"/>
    <lineage>
        <taxon>Eukaryota</taxon>
        <taxon>Viridiplantae</taxon>
        <taxon>Streptophyta</taxon>
        <taxon>Klebsormidiophyceae</taxon>
        <taxon>Klebsormidiales</taxon>
        <taxon>Klebsormidiaceae</taxon>
        <taxon>Klebsormidium</taxon>
    </lineage>
</organism>
<evidence type="ECO:0000256" key="8">
    <source>
        <dbReference type="ARBA" id="ARBA00022741"/>
    </source>
</evidence>
<keyword evidence="8" id="KW-0547">Nucleotide-binding</keyword>
<dbReference type="SUPFAM" id="SSF63867">
    <property type="entry name" value="MoeA C-terminal domain-like"/>
    <property type="match status" value="1"/>
</dbReference>
<comment type="pathway">
    <text evidence="2 13">Cofactor biosynthesis; molybdopterin biosynthesis.</text>
</comment>
<dbReference type="SUPFAM" id="SSF63882">
    <property type="entry name" value="MoeA N-terminal region -like"/>
    <property type="match status" value="1"/>
</dbReference>
<dbReference type="Proteomes" id="UP000054558">
    <property type="component" value="Unassembled WGS sequence"/>
</dbReference>
<dbReference type="FunFam" id="3.40.980.10:FF:000009">
    <property type="entry name" value="Molybdopterin molybdenumtransferase"/>
    <property type="match status" value="1"/>
</dbReference>
<dbReference type="SMART" id="SM00852">
    <property type="entry name" value="MoCF_biosynth"/>
    <property type="match status" value="2"/>
</dbReference>
<evidence type="ECO:0000256" key="10">
    <source>
        <dbReference type="ARBA" id="ARBA00022842"/>
    </source>
</evidence>
<name>A0A1Y1I3M2_KLENI</name>
<dbReference type="PANTHER" id="PTHR10192:SF5">
    <property type="entry name" value="GEPHYRIN"/>
    <property type="match status" value="1"/>
</dbReference>
<dbReference type="NCBIfam" id="NF045515">
    <property type="entry name" value="Glp_gephyrin"/>
    <property type="match status" value="1"/>
</dbReference>
<dbReference type="InterPro" id="IPR001453">
    <property type="entry name" value="MoaB/Mog_dom"/>
</dbReference>
<dbReference type="Gene3D" id="2.40.340.10">
    <property type="entry name" value="MoeA, C-terminal, domain IV"/>
    <property type="match status" value="1"/>
</dbReference>
<dbReference type="InterPro" id="IPR036135">
    <property type="entry name" value="MoeA_linker/N_sf"/>
</dbReference>
<dbReference type="GO" id="GO:0006777">
    <property type="term" value="P:Mo-molybdopterin cofactor biosynthetic process"/>
    <property type="evidence" value="ECO:0000318"/>
    <property type="project" value="GO_Central"/>
</dbReference>
<accession>A0A1Y1I3M2</accession>
<dbReference type="Gene3D" id="3.90.105.10">
    <property type="entry name" value="Molybdopterin biosynthesis moea protein, domain 2"/>
    <property type="match status" value="1"/>
</dbReference>
<feature type="domain" description="MoaB/Mog" evidence="15">
    <location>
        <begin position="574"/>
        <end position="723"/>
    </location>
</feature>
<dbReference type="InterPro" id="IPR036688">
    <property type="entry name" value="MoeA_C_domain_IV_sf"/>
</dbReference>
<evidence type="ECO:0000256" key="1">
    <source>
        <dbReference type="ARBA" id="ARBA00001946"/>
    </source>
</evidence>
<dbReference type="NCBIfam" id="TIGR00177">
    <property type="entry name" value="molyb_syn"/>
    <property type="match status" value="2"/>
</dbReference>
<keyword evidence="12" id="KW-0511">Multifunctional enzyme</keyword>
<keyword evidence="5 13" id="KW-0500">Molybdenum</keyword>
<dbReference type="Gene3D" id="2.170.190.11">
    <property type="entry name" value="Molybdopterin biosynthesis moea protein, domain 3"/>
    <property type="match status" value="1"/>
</dbReference>
<dbReference type="InterPro" id="IPR038987">
    <property type="entry name" value="MoeA-like"/>
</dbReference>
<comment type="similarity">
    <text evidence="13">Belongs to the MoeA family.</text>
</comment>
<dbReference type="InterPro" id="IPR005110">
    <property type="entry name" value="MoeA_linker/N"/>
</dbReference>
<dbReference type="InterPro" id="IPR036425">
    <property type="entry name" value="MoaB/Mog-like_dom_sf"/>
</dbReference>
<feature type="compositionally biased region" description="Low complexity" evidence="14">
    <location>
        <begin position="496"/>
        <end position="508"/>
    </location>
</feature>
<evidence type="ECO:0000256" key="4">
    <source>
        <dbReference type="ARBA" id="ARBA00008339"/>
    </source>
</evidence>
<dbReference type="SUPFAM" id="SSF53218">
    <property type="entry name" value="Molybdenum cofactor biosynthesis proteins"/>
    <property type="match status" value="2"/>
</dbReference>
<dbReference type="EC" id="2.10.1.1" evidence="13"/>
<dbReference type="Pfam" id="PF00994">
    <property type="entry name" value="MoCF_biosynth"/>
    <property type="match status" value="2"/>
</dbReference>
<evidence type="ECO:0000256" key="7">
    <source>
        <dbReference type="ARBA" id="ARBA00022723"/>
    </source>
</evidence>
<dbReference type="GO" id="GO:0005524">
    <property type="term" value="F:ATP binding"/>
    <property type="evidence" value="ECO:0007669"/>
    <property type="project" value="UniProtKB-UniRule"/>
</dbReference>
<dbReference type="InterPro" id="IPR008284">
    <property type="entry name" value="MoCF_biosynth_CS"/>
</dbReference>
<dbReference type="STRING" id="105231.A0A1Y1I3M2"/>
<comment type="function">
    <text evidence="13">Catalyzes two steps in the biosynthesis of the molybdenum cofactor. In the first step, molybdopterin is adenylated. Subsequently, molybdate is inserted into adenylated molybdopterin and AMP is released.</text>
</comment>
<sequence>MSGHSHGEPEDAGCGVPAAPGAPSSSYALLSISDATEVILKSANRLQPVTVSLDKALGTILAEDVHAPEPLPPFPASIKDGYAVISEDGPGEYPIIGEARAGDAESEVVVKKGTVAYITTGGPMPEGANAVVQVENTLPLPDGPNGEKRVRIVKPAKGPGDDVRGVGSDIPGGAEVLKAGERLSAGEIGILATVGAVKVKVYPRPLVAVLSTGDELIDPYSGKTLGRGQIRDANRAMLLAAAQDVGCETLDLGIAGDQAGDLEAKLDAALEGGADVLLTSGGVSMGDKDLVKPLLEKRGTVHFGRVLMKPGKPLTFASILRAKKGPGDQLLVFGLPGNPVSSIVTFNLAALPAIRKLAGWAEPELRRVEASLAQSVKLDPERPEYHRASLHWEAGKGFIAESTGRQISSRLLSMRSASALLELPRSSGVLPAGTKVSALVIGNLMAMPYSEVPKISPPADTSTAAAGAAGHSQHHGGGHSHHHGRGHSHHDGGGHSHQPGADASASKDAAGTNFFSLQKGVHGQSFDPAKAGVNAPPGGVTTTEEKTRELNQIAAEYFAKGKEAAAGGAQVRVAVLTVSDTVSKGLGIDKGGPAAVAAVEKLGERVGGVKVVETKVVPDEVDQIQAAIKKWCDEDKVSLVITTGGTGLAPRDVTPEATKAILEREAPGFAHAMMTYSLTITPTAMLSRMAAGTRGSTLIINMPGNPNAIGECLDAIAVALPHALRQLRGDKRERHPRHTPHGTSS</sequence>
<dbReference type="PROSITE" id="PS01079">
    <property type="entry name" value="MOCF_BIOSYNTHESIS_2"/>
    <property type="match status" value="1"/>
</dbReference>
<comment type="catalytic activity">
    <reaction evidence="13">
        <text>molybdopterin + ATP + H(+) = adenylyl-molybdopterin + diphosphate</text>
        <dbReference type="Rhea" id="RHEA:31331"/>
        <dbReference type="ChEBI" id="CHEBI:15378"/>
        <dbReference type="ChEBI" id="CHEBI:30616"/>
        <dbReference type="ChEBI" id="CHEBI:33019"/>
        <dbReference type="ChEBI" id="CHEBI:58698"/>
        <dbReference type="ChEBI" id="CHEBI:62727"/>
    </reaction>
</comment>
<keyword evidence="7 13" id="KW-0479">Metal-binding</keyword>
<dbReference type="EC" id="2.7.7.75" evidence="13"/>
<keyword evidence="17" id="KW-1185">Reference proteome</keyword>
<keyword evidence="6 13" id="KW-0808">Transferase</keyword>
<evidence type="ECO:0000259" key="15">
    <source>
        <dbReference type="SMART" id="SM00852"/>
    </source>
</evidence>
<dbReference type="Gene3D" id="3.40.980.10">
    <property type="entry name" value="MoaB/Mog-like domain"/>
    <property type="match status" value="2"/>
</dbReference>
<dbReference type="GO" id="GO:0061599">
    <property type="term" value="F:molybdopterin molybdotransferase activity"/>
    <property type="evidence" value="ECO:0000318"/>
    <property type="project" value="GO_Central"/>
</dbReference>
<feature type="region of interest" description="Disordered" evidence="14">
    <location>
        <begin position="455"/>
        <end position="508"/>
    </location>
</feature>
<evidence type="ECO:0000256" key="5">
    <source>
        <dbReference type="ARBA" id="ARBA00022505"/>
    </source>
</evidence>
<gene>
    <name evidence="16" type="ORF">KFL_001440340</name>
</gene>
<evidence type="ECO:0000256" key="6">
    <source>
        <dbReference type="ARBA" id="ARBA00022679"/>
    </source>
</evidence>
<dbReference type="Pfam" id="PF03453">
    <property type="entry name" value="MoeA_N"/>
    <property type="match status" value="1"/>
</dbReference>
<comment type="similarity">
    <text evidence="4">In the C-terminal section; belongs to the MoeA family.</text>
</comment>
<protein>
    <recommendedName>
        <fullName evidence="13">Molybdopterin biosynthesis protein CNX1</fullName>
    </recommendedName>
    <alternativeName>
        <fullName evidence="13">Molybdenum cofactor biosynthesis enzyme CNX1</fullName>
    </alternativeName>
    <domain>
        <recommendedName>
            <fullName evidence="13">Molybdopterin molybdenumtransferase</fullName>
            <shortName evidence="13">MPT Mo-transferase</shortName>
            <ecNumber evidence="13">2.10.1.1</ecNumber>
        </recommendedName>
        <alternativeName>
            <fullName evidence="13">Domain E</fullName>
        </alternativeName>
    </domain>
    <domain>
        <recommendedName>
            <fullName evidence="13">Molybdopterin adenylyltransferase</fullName>
            <shortName evidence="13">MPT adenylyltransferase</shortName>
            <ecNumber evidence="13">2.7.7.75</ecNumber>
        </recommendedName>
        <alternativeName>
            <fullName evidence="13">Domain G</fullName>
        </alternativeName>
    </domain>
</protein>